<dbReference type="Pfam" id="PF01740">
    <property type="entry name" value="STAS"/>
    <property type="match status" value="1"/>
</dbReference>
<evidence type="ECO:0000256" key="1">
    <source>
        <dbReference type="ARBA" id="ARBA00009013"/>
    </source>
</evidence>
<proteinExistence type="inferred from homology"/>
<evidence type="ECO:0000313" key="5">
    <source>
        <dbReference type="Proteomes" id="UP001564626"/>
    </source>
</evidence>
<comment type="similarity">
    <text evidence="1 2">Belongs to the anti-sigma-factor antagonist family.</text>
</comment>
<dbReference type="EMBL" id="JBGEHV010000033">
    <property type="protein sequence ID" value="MEY8041225.1"/>
    <property type="molecule type" value="Genomic_DNA"/>
</dbReference>
<gene>
    <name evidence="4" type="ORF">AB8O55_17620</name>
</gene>
<dbReference type="InterPro" id="IPR002645">
    <property type="entry name" value="STAS_dom"/>
</dbReference>
<comment type="caution">
    <text evidence="4">The sequence shown here is derived from an EMBL/GenBank/DDBJ whole genome shotgun (WGS) entry which is preliminary data.</text>
</comment>
<dbReference type="InterPro" id="IPR003658">
    <property type="entry name" value="Anti-sigma_ant"/>
</dbReference>
<name>A0ABV4CJE2_9PSEU</name>
<dbReference type="SUPFAM" id="SSF52091">
    <property type="entry name" value="SpoIIaa-like"/>
    <property type="match status" value="1"/>
</dbReference>
<feature type="domain" description="STAS" evidence="3">
    <location>
        <begin position="18"/>
        <end position="126"/>
    </location>
</feature>
<dbReference type="NCBIfam" id="TIGR00377">
    <property type="entry name" value="ant_ant_sig"/>
    <property type="match status" value="1"/>
</dbReference>
<dbReference type="PROSITE" id="PS50801">
    <property type="entry name" value="STAS"/>
    <property type="match status" value="1"/>
</dbReference>
<accession>A0ABV4CJE2</accession>
<dbReference type="InterPro" id="IPR036513">
    <property type="entry name" value="STAS_dom_sf"/>
</dbReference>
<evidence type="ECO:0000256" key="2">
    <source>
        <dbReference type="RuleBase" id="RU003749"/>
    </source>
</evidence>
<reference evidence="4 5" key="1">
    <citation type="submission" date="2024-08" db="EMBL/GenBank/DDBJ databases">
        <title>Genome mining of Saccharopolyspora cebuensis PGLac3 from Nigerian medicinal plant.</title>
        <authorList>
            <person name="Ezeobiora C.E."/>
            <person name="Igbokwe N.H."/>
            <person name="Amin D.H."/>
            <person name="Mendie U.E."/>
        </authorList>
    </citation>
    <scope>NUCLEOTIDE SEQUENCE [LARGE SCALE GENOMIC DNA]</scope>
    <source>
        <strain evidence="4 5">PGLac3</strain>
    </source>
</reference>
<organism evidence="4 5">
    <name type="scientific">Saccharopolyspora cebuensis</name>
    <dbReference type="NCBI Taxonomy" id="418759"/>
    <lineage>
        <taxon>Bacteria</taxon>
        <taxon>Bacillati</taxon>
        <taxon>Actinomycetota</taxon>
        <taxon>Actinomycetes</taxon>
        <taxon>Pseudonocardiales</taxon>
        <taxon>Pseudonocardiaceae</taxon>
        <taxon>Saccharopolyspora</taxon>
    </lineage>
</organism>
<dbReference type="Gene3D" id="3.30.750.24">
    <property type="entry name" value="STAS domain"/>
    <property type="match status" value="1"/>
</dbReference>
<keyword evidence="5" id="KW-1185">Reference proteome</keyword>
<protein>
    <recommendedName>
        <fullName evidence="2">Anti-sigma factor antagonist</fullName>
    </recommendedName>
</protein>
<dbReference type="CDD" id="cd07043">
    <property type="entry name" value="STAS_anti-anti-sigma_factors"/>
    <property type="match status" value="1"/>
</dbReference>
<dbReference type="Proteomes" id="UP001564626">
    <property type="component" value="Unassembled WGS sequence"/>
</dbReference>
<evidence type="ECO:0000313" key="4">
    <source>
        <dbReference type="EMBL" id="MEY8041225.1"/>
    </source>
</evidence>
<evidence type="ECO:0000259" key="3">
    <source>
        <dbReference type="PROSITE" id="PS50801"/>
    </source>
</evidence>
<sequence length="126" mass="13123">MSSADFSTHADPEPAADVAVDVEWQGDAASVLVSGEIDMLSSPRLREAVDSALDDGPRLLVIDLSEVSLFASAGLSVLVAAHERATGLDVGLRIVAQGRAALRPIQATGLDRKMPVFETRAEALAG</sequence>
<dbReference type="PANTHER" id="PTHR33495:SF13">
    <property type="entry name" value="ANTI-SIGMA-F FACTOR ANTAGONIST RSFB"/>
    <property type="match status" value="1"/>
</dbReference>
<dbReference type="PANTHER" id="PTHR33495">
    <property type="entry name" value="ANTI-SIGMA FACTOR ANTAGONIST TM_1081-RELATED-RELATED"/>
    <property type="match status" value="1"/>
</dbReference>
<dbReference type="RefSeq" id="WP_345366927.1">
    <property type="nucleotide sequence ID" value="NZ_BAABII010000017.1"/>
</dbReference>